<evidence type="ECO:0000256" key="5">
    <source>
        <dbReference type="ARBA" id="ARBA00023002"/>
    </source>
</evidence>
<dbReference type="Pfam" id="PF00724">
    <property type="entry name" value="Oxidored_FMN"/>
    <property type="match status" value="1"/>
</dbReference>
<evidence type="ECO:0000256" key="6">
    <source>
        <dbReference type="SAM" id="MobiDB-lite"/>
    </source>
</evidence>
<accession>A0A9P5NTU8</accession>
<dbReference type="PANTHER" id="PTHR43303:SF4">
    <property type="entry name" value="NADPH DEHYDROGENASE C23G7.10C-RELATED"/>
    <property type="match status" value="1"/>
</dbReference>
<feature type="domain" description="NADH:flavin oxidoreductase/NADH oxidase N-terminal" evidence="7">
    <location>
        <begin position="62"/>
        <end position="128"/>
    </location>
</feature>
<dbReference type="InterPro" id="IPR001155">
    <property type="entry name" value="OxRdtase_FMN_N"/>
</dbReference>
<dbReference type="GO" id="GO:0003959">
    <property type="term" value="F:NADPH dehydrogenase activity"/>
    <property type="evidence" value="ECO:0007669"/>
    <property type="project" value="InterPro"/>
</dbReference>
<dbReference type="EMBL" id="JADNYJ010000023">
    <property type="protein sequence ID" value="KAF8905209.1"/>
    <property type="molecule type" value="Genomic_DNA"/>
</dbReference>
<keyword evidence="4" id="KW-0521">NADP</keyword>
<protein>
    <recommendedName>
        <fullName evidence="7">NADH:flavin oxidoreductase/NADH oxidase N-terminal domain-containing protein</fullName>
    </recommendedName>
</protein>
<evidence type="ECO:0000256" key="3">
    <source>
        <dbReference type="ARBA" id="ARBA00022643"/>
    </source>
</evidence>
<reference evidence="8" key="1">
    <citation type="submission" date="2020-11" db="EMBL/GenBank/DDBJ databases">
        <authorList>
            <consortium name="DOE Joint Genome Institute"/>
            <person name="Ahrendt S."/>
            <person name="Riley R."/>
            <person name="Andreopoulos W."/>
            <person name="LaButti K."/>
            <person name="Pangilinan J."/>
            <person name="Ruiz-duenas F.J."/>
            <person name="Barrasa J.M."/>
            <person name="Sanchez-Garcia M."/>
            <person name="Camarero S."/>
            <person name="Miyauchi S."/>
            <person name="Serrano A."/>
            <person name="Linde D."/>
            <person name="Babiker R."/>
            <person name="Drula E."/>
            <person name="Ayuso-Fernandez I."/>
            <person name="Pacheco R."/>
            <person name="Padilla G."/>
            <person name="Ferreira P."/>
            <person name="Barriuso J."/>
            <person name="Kellner H."/>
            <person name="Castanera R."/>
            <person name="Alfaro M."/>
            <person name="Ramirez L."/>
            <person name="Pisabarro A.G."/>
            <person name="Kuo A."/>
            <person name="Tritt A."/>
            <person name="Lipzen A."/>
            <person name="He G."/>
            <person name="Yan M."/>
            <person name="Ng V."/>
            <person name="Cullen D."/>
            <person name="Martin F."/>
            <person name="Rosso M.-N."/>
            <person name="Henrissat B."/>
            <person name="Hibbett D."/>
            <person name="Martinez A.T."/>
            <person name="Grigoriev I.V."/>
        </authorList>
    </citation>
    <scope>NUCLEOTIDE SEQUENCE</scope>
    <source>
        <strain evidence="8">AH 44721</strain>
    </source>
</reference>
<dbReference type="SUPFAM" id="SSF51395">
    <property type="entry name" value="FMN-linked oxidoreductases"/>
    <property type="match status" value="1"/>
</dbReference>
<dbReference type="Proteomes" id="UP000724874">
    <property type="component" value="Unassembled WGS sequence"/>
</dbReference>
<evidence type="ECO:0000256" key="4">
    <source>
        <dbReference type="ARBA" id="ARBA00022857"/>
    </source>
</evidence>
<sequence length="133" mass="14489">MGDHPSNENVPARGAPYFTLAQNPPAADQDSRYHLPKQDLAKDGKMTPWHLAHLGGILVRGPGHTMIAATAVLPNGRITPQDVGIWSDDHVRNLSQIVAFARSESQKIDIQLAHAGRKASTGRNMNQRKSHCS</sequence>
<dbReference type="AlphaFoldDB" id="A0A9P5NTU8"/>
<evidence type="ECO:0000256" key="2">
    <source>
        <dbReference type="ARBA" id="ARBA00022630"/>
    </source>
</evidence>
<dbReference type="InterPro" id="IPR013785">
    <property type="entry name" value="Aldolase_TIM"/>
</dbReference>
<keyword evidence="9" id="KW-1185">Reference proteome</keyword>
<evidence type="ECO:0000313" key="9">
    <source>
        <dbReference type="Proteomes" id="UP000724874"/>
    </source>
</evidence>
<evidence type="ECO:0000313" key="8">
    <source>
        <dbReference type="EMBL" id="KAF8905209.1"/>
    </source>
</evidence>
<name>A0A9P5NTU8_GYMJU</name>
<feature type="region of interest" description="Disordered" evidence="6">
    <location>
        <begin position="1"/>
        <end position="31"/>
    </location>
</feature>
<evidence type="ECO:0000256" key="1">
    <source>
        <dbReference type="ARBA" id="ARBA00001917"/>
    </source>
</evidence>
<dbReference type="Gene3D" id="3.20.20.70">
    <property type="entry name" value="Aldolase class I"/>
    <property type="match status" value="1"/>
</dbReference>
<proteinExistence type="predicted"/>
<evidence type="ECO:0000259" key="7">
    <source>
        <dbReference type="Pfam" id="PF00724"/>
    </source>
</evidence>
<dbReference type="GO" id="GO:0050661">
    <property type="term" value="F:NADP binding"/>
    <property type="evidence" value="ECO:0007669"/>
    <property type="project" value="InterPro"/>
</dbReference>
<dbReference type="OrthoDB" id="72788at2759"/>
<keyword evidence="3" id="KW-0288">FMN</keyword>
<keyword evidence="5" id="KW-0560">Oxidoreductase</keyword>
<dbReference type="InterPro" id="IPR044152">
    <property type="entry name" value="YqjM-like"/>
</dbReference>
<dbReference type="GO" id="GO:0010181">
    <property type="term" value="F:FMN binding"/>
    <property type="evidence" value="ECO:0007669"/>
    <property type="project" value="InterPro"/>
</dbReference>
<gene>
    <name evidence="8" type="ORF">CPB84DRAFT_1845015</name>
</gene>
<comment type="caution">
    <text evidence="8">The sequence shown here is derived from an EMBL/GenBank/DDBJ whole genome shotgun (WGS) entry which is preliminary data.</text>
</comment>
<organism evidence="8 9">
    <name type="scientific">Gymnopilus junonius</name>
    <name type="common">Spectacular rustgill mushroom</name>
    <name type="synonym">Gymnopilus spectabilis subsp. junonius</name>
    <dbReference type="NCBI Taxonomy" id="109634"/>
    <lineage>
        <taxon>Eukaryota</taxon>
        <taxon>Fungi</taxon>
        <taxon>Dikarya</taxon>
        <taxon>Basidiomycota</taxon>
        <taxon>Agaricomycotina</taxon>
        <taxon>Agaricomycetes</taxon>
        <taxon>Agaricomycetidae</taxon>
        <taxon>Agaricales</taxon>
        <taxon>Agaricineae</taxon>
        <taxon>Hymenogastraceae</taxon>
        <taxon>Gymnopilus</taxon>
    </lineage>
</organism>
<dbReference type="PANTHER" id="PTHR43303">
    <property type="entry name" value="NADPH DEHYDROGENASE C23G7.10C-RELATED"/>
    <property type="match status" value="1"/>
</dbReference>
<comment type="cofactor">
    <cofactor evidence="1">
        <name>FMN</name>
        <dbReference type="ChEBI" id="CHEBI:58210"/>
    </cofactor>
</comment>
<keyword evidence="2" id="KW-0285">Flavoprotein</keyword>